<comment type="caution">
    <text evidence="1">The sequence shown here is derived from an EMBL/GenBank/DDBJ whole genome shotgun (WGS) entry which is preliminary data.</text>
</comment>
<evidence type="ECO:0000313" key="2">
    <source>
        <dbReference type="Proteomes" id="UP000477386"/>
    </source>
</evidence>
<dbReference type="Proteomes" id="UP000477386">
    <property type="component" value="Unassembled WGS sequence"/>
</dbReference>
<protein>
    <submittedName>
        <fullName evidence="1">Uncharacterized protein</fullName>
    </submittedName>
</protein>
<gene>
    <name evidence="1" type="ORF">GK091_09430</name>
</gene>
<sequence length="117" mass="13167">MKISDKNKVVNYLLTQMTYILLAPSPNKDAVGKAAERHDTRLKTILTPEEYEPIGVMRDAIVELATLLANCERVEELQKVHEYLRELNAGRVMIAVAPAGDVTSYELNRRPNDSLTN</sequence>
<dbReference type="AlphaFoldDB" id="A0A6M0IG19"/>
<keyword evidence="2" id="KW-1185">Reference proteome</keyword>
<evidence type="ECO:0000313" key="1">
    <source>
        <dbReference type="EMBL" id="NEU67098.1"/>
    </source>
</evidence>
<dbReference type="EMBL" id="JAAGNZ010000001">
    <property type="protein sequence ID" value="NEU67098.1"/>
    <property type="molecule type" value="Genomic_DNA"/>
</dbReference>
<proteinExistence type="predicted"/>
<accession>A0A6M0IG19</accession>
<dbReference type="RefSeq" id="WP_164036674.1">
    <property type="nucleotide sequence ID" value="NZ_JAAGNZ010000001.1"/>
</dbReference>
<organism evidence="1 2">
    <name type="scientific">Spirosoma agri</name>
    <dbReference type="NCBI Taxonomy" id="1987381"/>
    <lineage>
        <taxon>Bacteria</taxon>
        <taxon>Pseudomonadati</taxon>
        <taxon>Bacteroidota</taxon>
        <taxon>Cytophagia</taxon>
        <taxon>Cytophagales</taxon>
        <taxon>Cytophagaceae</taxon>
        <taxon>Spirosoma</taxon>
    </lineage>
</organism>
<name>A0A6M0IG19_9BACT</name>
<reference evidence="1 2" key="1">
    <citation type="submission" date="2020-02" db="EMBL/GenBank/DDBJ databases">
        <title>Draft genome sequence of two Spirosoma agri KCTC 52727 and Spirosoma terrae KCTC 52035.</title>
        <authorList>
            <person name="Rojas J."/>
            <person name="Ambika Manirajan B."/>
            <person name="Ratering S."/>
            <person name="Suarez C."/>
            <person name="Schnell S."/>
        </authorList>
    </citation>
    <scope>NUCLEOTIDE SEQUENCE [LARGE SCALE GENOMIC DNA]</scope>
    <source>
        <strain evidence="1 2">KCTC 52727</strain>
    </source>
</reference>